<name>A0A0N0PCV2_PAPMA</name>
<feature type="region of interest" description="Disordered" evidence="1">
    <location>
        <begin position="83"/>
        <end position="144"/>
    </location>
</feature>
<accession>A0A0N0PCV2</accession>
<sequence length="144" mass="16461">MMMLLAQKNKALREKFKESKQLQRNIKTIDPDFFPTSDSDDDPAFSRFNSADQLLAPILPSSNGFDFEDSHFLSGPCTSNVDYFAMHQDDQNTEIGNNNKSPNSQPAPPPPQEKPRQPKDKKEKPNFPRPKNRTQKTIPSTNRR</sequence>
<evidence type="ECO:0000256" key="1">
    <source>
        <dbReference type="SAM" id="MobiDB-lite"/>
    </source>
</evidence>
<keyword evidence="3" id="KW-1185">Reference proteome</keyword>
<protein>
    <submittedName>
        <fullName evidence="2">Uncharacterized protein</fullName>
    </submittedName>
</protein>
<feature type="compositionally biased region" description="Basic and acidic residues" evidence="1">
    <location>
        <begin position="113"/>
        <end position="126"/>
    </location>
</feature>
<evidence type="ECO:0000313" key="3">
    <source>
        <dbReference type="Proteomes" id="UP000053240"/>
    </source>
</evidence>
<dbReference type="EMBL" id="KQ460545">
    <property type="protein sequence ID" value="KPJ14062.1"/>
    <property type="molecule type" value="Genomic_DNA"/>
</dbReference>
<proteinExistence type="predicted"/>
<dbReference type="Proteomes" id="UP000053240">
    <property type="component" value="Unassembled WGS sequence"/>
</dbReference>
<dbReference type="AlphaFoldDB" id="A0A0N0PCV2"/>
<dbReference type="InParanoid" id="A0A0N0PCV2"/>
<organism evidence="2 3">
    <name type="scientific">Papilio machaon</name>
    <name type="common">Old World swallowtail butterfly</name>
    <dbReference type="NCBI Taxonomy" id="76193"/>
    <lineage>
        <taxon>Eukaryota</taxon>
        <taxon>Metazoa</taxon>
        <taxon>Ecdysozoa</taxon>
        <taxon>Arthropoda</taxon>
        <taxon>Hexapoda</taxon>
        <taxon>Insecta</taxon>
        <taxon>Pterygota</taxon>
        <taxon>Neoptera</taxon>
        <taxon>Endopterygota</taxon>
        <taxon>Lepidoptera</taxon>
        <taxon>Glossata</taxon>
        <taxon>Ditrysia</taxon>
        <taxon>Papilionoidea</taxon>
        <taxon>Papilionidae</taxon>
        <taxon>Papilioninae</taxon>
        <taxon>Papilio</taxon>
    </lineage>
</organism>
<evidence type="ECO:0000313" key="2">
    <source>
        <dbReference type="EMBL" id="KPJ14062.1"/>
    </source>
</evidence>
<feature type="compositionally biased region" description="Polar residues" evidence="1">
    <location>
        <begin position="135"/>
        <end position="144"/>
    </location>
</feature>
<gene>
    <name evidence="2" type="ORF">RR48_02663</name>
</gene>
<reference evidence="2 3" key="1">
    <citation type="journal article" date="2015" name="Nat. Commun.">
        <title>Outbred genome sequencing and CRISPR/Cas9 gene editing in butterflies.</title>
        <authorList>
            <person name="Li X."/>
            <person name="Fan D."/>
            <person name="Zhang W."/>
            <person name="Liu G."/>
            <person name="Zhang L."/>
            <person name="Zhao L."/>
            <person name="Fang X."/>
            <person name="Chen L."/>
            <person name="Dong Y."/>
            <person name="Chen Y."/>
            <person name="Ding Y."/>
            <person name="Zhao R."/>
            <person name="Feng M."/>
            <person name="Zhu Y."/>
            <person name="Feng Y."/>
            <person name="Jiang X."/>
            <person name="Zhu D."/>
            <person name="Xiang H."/>
            <person name="Feng X."/>
            <person name="Li S."/>
            <person name="Wang J."/>
            <person name="Zhang G."/>
            <person name="Kronforst M.R."/>
            <person name="Wang W."/>
        </authorList>
    </citation>
    <scope>NUCLEOTIDE SEQUENCE [LARGE SCALE GENOMIC DNA]</scope>
    <source>
        <strain evidence="2">Ya'a_city_454_Pm</strain>
        <tissue evidence="2">Whole body</tissue>
    </source>
</reference>